<keyword evidence="3" id="KW-1185">Reference proteome</keyword>
<reference evidence="2 3" key="1">
    <citation type="journal article" date="2023" name="Nucleic Acids Res.">
        <title>The hologenome of Daphnia magna reveals possible DNA methylation and microbiome-mediated evolution of the host genome.</title>
        <authorList>
            <person name="Chaturvedi A."/>
            <person name="Li X."/>
            <person name="Dhandapani V."/>
            <person name="Marshall H."/>
            <person name="Kissane S."/>
            <person name="Cuenca-Cambronero M."/>
            <person name="Asole G."/>
            <person name="Calvet F."/>
            <person name="Ruiz-Romero M."/>
            <person name="Marangio P."/>
            <person name="Guigo R."/>
            <person name="Rago D."/>
            <person name="Mirbahai L."/>
            <person name="Eastwood N."/>
            <person name="Colbourne J.K."/>
            <person name="Zhou J."/>
            <person name="Mallon E."/>
            <person name="Orsini L."/>
        </authorList>
    </citation>
    <scope>NUCLEOTIDE SEQUENCE [LARGE SCALE GENOMIC DNA]</scope>
    <source>
        <strain evidence="2">LRV0_1</strain>
    </source>
</reference>
<gene>
    <name evidence="2" type="ORF">OUZ56_006750</name>
</gene>
<evidence type="ECO:0000313" key="2">
    <source>
        <dbReference type="EMBL" id="KAK4005026.1"/>
    </source>
</evidence>
<dbReference type="Proteomes" id="UP001234178">
    <property type="component" value="Unassembled WGS sequence"/>
</dbReference>
<protein>
    <submittedName>
        <fullName evidence="2">Uncharacterized protein</fullName>
    </submittedName>
</protein>
<evidence type="ECO:0000313" key="3">
    <source>
        <dbReference type="Proteomes" id="UP001234178"/>
    </source>
</evidence>
<dbReference type="EMBL" id="JAOYFB010000001">
    <property type="protein sequence ID" value="KAK4005026.1"/>
    <property type="molecule type" value="Genomic_DNA"/>
</dbReference>
<accession>A0ABQ9YWM1</accession>
<comment type="caution">
    <text evidence="2">The sequence shown here is derived from an EMBL/GenBank/DDBJ whole genome shotgun (WGS) entry which is preliminary data.</text>
</comment>
<sequence>MENPPLNLAVQVETTSASVDNNNKKKSKPQMEKPVKLMATVGTEESGVFQERHRRLFYLTSK</sequence>
<evidence type="ECO:0000256" key="1">
    <source>
        <dbReference type="SAM" id="MobiDB-lite"/>
    </source>
</evidence>
<name>A0ABQ9YWM1_9CRUS</name>
<feature type="region of interest" description="Disordered" evidence="1">
    <location>
        <begin position="14"/>
        <end position="33"/>
    </location>
</feature>
<proteinExistence type="predicted"/>
<organism evidence="2 3">
    <name type="scientific">Daphnia magna</name>
    <dbReference type="NCBI Taxonomy" id="35525"/>
    <lineage>
        <taxon>Eukaryota</taxon>
        <taxon>Metazoa</taxon>
        <taxon>Ecdysozoa</taxon>
        <taxon>Arthropoda</taxon>
        <taxon>Crustacea</taxon>
        <taxon>Branchiopoda</taxon>
        <taxon>Diplostraca</taxon>
        <taxon>Cladocera</taxon>
        <taxon>Anomopoda</taxon>
        <taxon>Daphniidae</taxon>
        <taxon>Daphnia</taxon>
    </lineage>
</organism>